<evidence type="ECO:0000256" key="3">
    <source>
        <dbReference type="ARBA" id="ARBA00022679"/>
    </source>
</evidence>
<dbReference type="InterPro" id="IPR029063">
    <property type="entry name" value="SAM-dependent_MTases_sf"/>
</dbReference>
<organism evidence="13 14">
    <name type="scientific">Coprinellus micaceus</name>
    <name type="common">Glistening ink-cap mushroom</name>
    <name type="synonym">Coprinus micaceus</name>
    <dbReference type="NCBI Taxonomy" id="71717"/>
    <lineage>
        <taxon>Eukaryota</taxon>
        <taxon>Fungi</taxon>
        <taxon>Dikarya</taxon>
        <taxon>Basidiomycota</taxon>
        <taxon>Agaricomycotina</taxon>
        <taxon>Agaricomycetes</taxon>
        <taxon>Agaricomycetidae</taxon>
        <taxon>Agaricales</taxon>
        <taxon>Agaricineae</taxon>
        <taxon>Psathyrellaceae</taxon>
        <taxon>Coprinellus</taxon>
    </lineage>
</organism>
<evidence type="ECO:0000256" key="6">
    <source>
        <dbReference type="ARBA" id="ARBA00023125"/>
    </source>
</evidence>
<accession>A0A4Y7TQF3</accession>
<feature type="domain" description="BAH" evidence="12">
    <location>
        <begin position="511"/>
        <end position="642"/>
    </location>
</feature>
<keyword evidence="6" id="KW-0238">DNA-binding</keyword>
<dbReference type="GO" id="GO:0005634">
    <property type="term" value="C:nucleus"/>
    <property type="evidence" value="ECO:0007669"/>
    <property type="project" value="UniProtKB-SubCell"/>
</dbReference>
<comment type="catalytic activity">
    <reaction evidence="10">
        <text>a 2'-deoxycytidine in DNA + S-adenosyl-L-methionine = a 5-methyl-2'-deoxycytidine in DNA + S-adenosyl-L-homocysteine + H(+)</text>
        <dbReference type="Rhea" id="RHEA:13681"/>
        <dbReference type="Rhea" id="RHEA-COMP:11369"/>
        <dbReference type="Rhea" id="RHEA-COMP:11370"/>
        <dbReference type="ChEBI" id="CHEBI:15378"/>
        <dbReference type="ChEBI" id="CHEBI:57856"/>
        <dbReference type="ChEBI" id="CHEBI:59789"/>
        <dbReference type="ChEBI" id="CHEBI:85452"/>
        <dbReference type="ChEBI" id="CHEBI:85454"/>
        <dbReference type="EC" id="2.1.1.37"/>
    </reaction>
</comment>
<keyword evidence="14" id="KW-1185">Reference proteome</keyword>
<dbReference type="Gene3D" id="3.40.50.150">
    <property type="entry name" value="Vaccinia Virus protein VP39"/>
    <property type="match status" value="1"/>
</dbReference>
<evidence type="ECO:0000256" key="4">
    <source>
        <dbReference type="ARBA" id="ARBA00022691"/>
    </source>
</evidence>
<sequence length="1391" mass="158047">MLGSPMRPSGRWVVDYVEIPTRPRGTKRRRDDTSPEPSSSNLNSSLRKRGRTTARSRSPGTSSHPRSLAISPPATEELGEGSSRSGRGRPSSALNWSEGPAQTSLSKASRSASRAASSTSFDEKDLVVYTYEVNEDEIEESADLEVPGEGPGGGDGDGSDDEDEDEYYDYEEDAVPVRLLDDFTIYDSNTLEVIPTSQLLEGLGEVGFSQRVNYSASGEVRPWTEDPDEAPDDELELEEGDLQRQYERVKLTRITRFSVHHVGHHPVVEQHKLTTLDGKIYVCTKHAWYILGYPSRRYSPFFQPYWRMHRITHLLMNSLLHNKKMNEAMFCKKLSELDRETERPSNAFQILGRDLDEADYHSDNVQLYLLSMVIDLSDELEIARTTFVRDMKDKIAPKPHERDTSLLDKLPKRKDSKFKDGKTKVKANDRDHRKNQATTYTTPIVSRISQNLFQVKMDSAKVSSGLETDRCKTTTIATKVHKSAIQHYVFTKPISDMDGQKCYGEATIEGVGYKVNEFVMVIPDPNYRGKHNYGWTSNTWGNTMWFCQLKYFFKSAKGEPMFHGQWYLHGSRTLLNELSHSQALYPVNVCDDQPLDSIYQKAHVTFLSKDDPEPLDDGSPETNNFHCRFFYHHDLAEYVNRPDAFEASLDDVGYCYSCMARDEEVVRQTPTLYGGVLSYGGEQYHINDFVYVIPLAHGSDDKLLLIGQILKFGQSKKGGPTFTIRYHKRHIELEKAEAMEPFPHSDNAGLFFDERRLVLTSDEESVFGNICPSFLSGHCFVRYFKDKMSITLEEWIQHDDHFWVNSALESGNPNRLRRLGLGELDACLDCMERRENQVLEKQAFMKSTEKLVGMELFAGAGGLGFGMGLSGYVESHYAVEFMPSAAKTFKRNHPKTTVICQDTNNLLRYVVERDGGGNPEHLPALDGGMCPEMPKKEDGIDFIFGGPPCQAFSRANHSRRADDVRSTMPCNMLSYIEHYQPKYFLLENVAGLLDYRFQDKRAVNAGNGAEIKLGMVKFIMRTLISLGYQVRYKTLQAAQYGVPQSRSRLIFIGAKQGLTLPEFPVPVYAFPKGCTKLSIPADEHGHMMKIPTASRWKSKIVNEDDKDLRMFHQCAPHETRTIFDATGDLLAFDWKHPHKLSQRETMTLDAANKDRTWFGLKIPCVDACVSKGVHWKQPVGYPQGAEYATKPQNRYQQWLRRDMVVIKEADRKGKGKALVPEVDVMDKMVTGHYTNRFNPKQVERTVAVPLEPNASHHDIPVNLWPEHAKIGRKQFKYTFFGRVGGDKQFKCAMTNMAPNIKQTWPLHPLQRRIYSVRECARAQGFPDDYEFCSIHSMRDNPSKAIADQIKQIGNAVAVPFALALGKELGEARIADWKAAQARQRREESPEI</sequence>
<keyword evidence="4 8" id="KW-0949">S-adenosyl-L-methionine</keyword>
<feature type="compositionally biased region" description="Low complexity" evidence="11">
    <location>
        <begin position="103"/>
        <end position="119"/>
    </location>
</feature>
<evidence type="ECO:0000256" key="5">
    <source>
        <dbReference type="ARBA" id="ARBA00022737"/>
    </source>
</evidence>
<dbReference type="PROSITE" id="PS51679">
    <property type="entry name" value="SAM_MT_C5"/>
    <property type="match status" value="1"/>
</dbReference>
<dbReference type="PRINTS" id="PR00105">
    <property type="entry name" value="C5METTRFRASE"/>
</dbReference>
<dbReference type="Pfam" id="PF12047">
    <property type="entry name" value="DNMT1-RFD"/>
    <property type="match status" value="1"/>
</dbReference>
<dbReference type="InterPro" id="IPR043151">
    <property type="entry name" value="BAH_sf"/>
</dbReference>
<dbReference type="OrthoDB" id="5376140at2759"/>
<gene>
    <name evidence="13" type="ORF">FA13DRAFT_1771762</name>
</gene>
<feature type="compositionally biased region" description="Low complexity" evidence="11">
    <location>
        <begin position="35"/>
        <end position="45"/>
    </location>
</feature>
<dbReference type="PANTHER" id="PTHR10629:SF52">
    <property type="entry name" value="DNA (CYTOSINE-5)-METHYLTRANSFERASE 1"/>
    <property type="match status" value="1"/>
</dbReference>
<evidence type="ECO:0000313" key="14">
    <source>
        <dbReference type="Proteomes" id="UP000298030"/>
    </source>
</evidence>
<feature type="compositionally biased region" description="Basic and acidic residues" evidence="11">
    <location>
        <begin position="398"/>
        <end position="410"/>
    </location>
</feature>
<dbReference type="Pfam" id="PF00145">
    <property type="entry name" value="DNA_methylase"/>
    <property type="match status" value="2"/>
</dbReference>
<dbReference type="SMART" id="SM00439">
    <property type="entry name" value="BAH"/>
    <property type="match status" value="2"/>
</dbReference>
<dbReference type="SUPFAM" id="SSF53335">
    <property type="entry name" value="S-adenosyl-L-methionine-dependent methyltransferases"/>
    <property type="match status" value="1"/>
</dbReference>
<keyword evidence="7" id="KW-0539">Nucleus</keyword>
<dbReference type="PROSITE" id="PS00094">
    <property type="entry name" value="C5_MTASE_1"/>
    <property type="match status" value="1"/>
</dbReference>
<dbReference type="InterPro" id="IPR050390">
    <property type="entry name" value="C5-Methyltransferase"/>
</dbReference>
<feature type="region of interest" description="Disordered" evidence="11">
    <location>
        <begin position="138"/>
        <end position="166"/>
    </location>
</feature>
<feature type="domain" description="BAH" evidence="12">
    <location>
        <begin position="682"/>
        <end position="819"/>
    </location>
</feature>
<evidence type="ECO:0000256" key="9">
    <source>
        <dbReference type="RuleBase" id="RU000416"/>
    </source>
</evidence>
<evidence type="ECO:0000259" key="12">
    <source>
        <dbReference type="PROSITE" id="PS51038"/>
    </source>
</evidence>
<feature type="compositionally biased region" description="Basic and acidic residues" evidence="11">
    <location>
        <begin position="417"/>
        <end position="430"/>
    </location>
</feature>
<dbReference type="GO" id="GO:0032259">
    <property type="term" value="P:methylation"/>
    <property type="evidence" value="ECO:0007669"/>
    <property type="project" value="UniProtKB-KW"/>
</dbReference>
<evidence type="ECO:0000256" key="7">
    <source>
        <dbReference type="ARBA" id="ARBA00023242"/>
    </source>
</evidence>
<dbReference type="GO" id="GO:0044027">
    <property type="term" value="P:negative regulation of gene expression via chromosomal CpG island methylation"/>
    <property type="evidence" value="ECO:0007669"/>
    <property type="project" value="TreeGrafter"/>
</dbReference>
<protein>
    <recommendedName>
        <fullName evidence="10">Cytosine-specific methyltransferase</fullName>
        <ecNumber evidence="10">2.1.1.37</ecNumber>
    </recommendedName>
</protein>
<dbReference type="Gene3D" id="3.90.120.10">
    <property type="entry name" value="DNA Methylase, subunit A, domain 2"/>
    <property type="match status" value="1"/>
</dbReference>
<evidence type="ECO:0000256" key="1">
    <source>
        <dbReference type="ARBA" id="ARBA00004123"/>
    </source>
</evidence>
<dbReference type="InterPro" id="IPR018117">
    <property type="entry name" value="C5_DNA_meth_AS"/>
</dbReference>
<dbReference type="PROSITE" id="PS51038">
    <property type="entry name" value="BAH"/>
    <property type="match status" value="2"/>
</dbReference>
<feature type="region of interest" description="Disordered" evidence="11">
    <location>
        <begin position="398"/>
        <end position="430"/>
    </location>
</feature>
<feature type="region of interest" description="Disordered" evidence="11">
    <location>
        <begin position="1"/>
        <end position="119"/>
    </location>
</feature>
<dbReference type="NCBIfam" id="TIGR00675">
    <property type="entry name" value="dcm"/>
    <property type="match status" value="1"/>
</dbReference>
<keyword evidence="3 8" id="KW-0808">Transferase</keyword>
<feature type="compositionally biased region" description="Low complexity" evidence="11">
    <location>
        <begin position="81"/>
        <end position="92"/>
    </location>
</feature>
<keyword evidence="5" id="KW-0677">Repeat</keyword>
<dbReference type="Proteomes" id="UP000298030">
    <property type="component" value="Unassembled WGS sequence"/>
</dbReference>
<dbReference type="GO" id="GO:0003682">
    <property type="term" value="F:chromatin binding"/>
    <property type="evidence" value="ECO:0007669"/>
    <property type="project" value="InterPro"/>
</dbReference>
<dbReference type="InterPro" id="IPR001525">
    <property type="entry name" value="C5_MeTfrase"/>
</dbReference>
<feature type="active site" evidence="8">
    <location>
        <position position="949"/>
    </location>
</feature>
<dbReference type="STRING" id="71717.A0A4Y7TQF3"/>
<evidence type="ECO:0000256" key="2">
    <source>
        <dbReference type="ARBA" id="ARBA00022603"/>
    </source>
</evidence>
<dbReference type="EMBL" id="QPFP01000006">
    <property type="protein sequence ID" value="TEB36415.1"/>
    <property type="molecule type" value="Genomic_DNA"/>
</dbReference>
<dbReference type="Gene3D" id="2.30.30.490">
    <property type="match status" value="2"/>
</dbReference>
<comment type="subcellular location">
    <subcellularLocation>
        <location evidence="1">Nucleus</location>
    </subcellularLocation>
</comment>
<dbReference type="Pfam" id="PF01426">
    <property type="entry name" value="BAH"/>
    <property type="match status" value="1"/>
</dbReference>
<keyword evidence="2 8" id="KW-0489">Methyltransferase</keyword>
<dbReference type="GO" id="GO:0003677">
    <property type="term" value="F:DNA binding"/>
    <property type="evidence" value="ECO:0007669"/>
    <property type="project" value="UniProtKB-KW"/>
</dbReference>
<name>A0A4Y7TQF3_COPMI</name>
<evidence type="ECO:0000256" key="8">
    <source>
        <dbReference type="PROSITE-ProRule" id="PRU01016"/>
    </source>
</evidence>
<evidence type="ECO:0000313" key="13">
    <source>
        <dbReference type="EMBL" id="TEB36415.1"/>
    </source>
</evidence>
<feature type="compositionally biased region" description="Polar residues" evidence="11">
    <location>
        <begin position="55"/>
        <end position="65"/>
    </location>
</feature>
<feature type="compositionally biased region" description="Acidic residues" evidence="11">
    <location>
        <begin position="157"/>
        <end position="166"/>
    </location>
</feature>
<dbReference type="PANTHER" id="PTHR10629">
    <property type="entry name" value="CYTOSINE-SPECIFIC METHYLTRANSFERASE"/>
    <property type="match status" value="1"/>
</dbReference>
<dbReference type="GO" id="GO:0003886">
    <property type="term" value="F:DNA (cytosine-5-)-methyltransferase activity"/>
    <property type="evidence" value="ECO:0007669"/>
    <property type="project" value="UniProtKB-EC"/>
</dbReference>
<evidence type="ECO:0000256" key="10">
    <source>
        <dbReference type="RuleBase" id="RU000417"/>
    </source>
</evidence>
<proteinExistence type="inferred from homology"/>
<comment type="caution">
    <text evidence="13">The sequence shown here is derived from an EMBL/GenBank/DDBJ whole genome shotgun (WGS) entry which is preliminary data.</text>
</comment>
<reference evidence="13 14" key="1">
    <citation type="journal article" date="2019" name="Nat. Ecol. Evol.">
        <title>Megaphylogeny resolves global patterns of mushroom evolution.</title>
        <authorList>
            <person name="Varga T."/>
            <person name="Krizsan K."/>
            <person name="Foldi C."/>
            <person name="Dima B."/>
            <person name="Sanchez-Garcia M."/>
            <person name="Sanchez-Ramirez S."/>
            <person name="Szollosi G.J."/>
            <person name="Szarkandi J.G."/>
            <person name="Papp V."/>
            <person name="Albert L."/>
            <person name="Andreopoulos W."/>
            <person name="Angelini C."/>
            <person name="Antonin V."/>
            <person name="Barry K.W."/>
            <person name="Bougher N.L."/>
            <person name="Buchanan P."/>
            <person name="Buyck B."/>
            <person name="Bense V."/>
            <person name="Catcheside P."/>
            <person name="Chovatia M."/>
            <person name="Cooper J."/>
            <person name="Damon W."/>
            <person name="Desjardin D."/>
            <person name="Finy P."/>
            <person name="Geml J."/>
            <person name="Haridas S."/>
            <person name="Hughes K."/>
            <person name="Justo A."/>
            <person name="Karasinski D."/>
            <person name="Kautmanova I."/>
            <person name="Kiss B."/>
            <person name="Kocsube S."/>
            <person name="Kotiranta H."/>
            <person name="LaButti K.M."/>
            <person name="Lechner B.E."/>
            <person name="Liimatainen K."/>
            <person name="Lipzen A."/>
            <person name="Lukacs Z."/>
            <person name="Mihaltcheva S."/>
            <person name="Morgado L.N."/>
            <person name="Niskanen T."/>
            <person name="Noordeloos M.E."/>
            <person name="Ohm R.A."/>
            <person name="Ortiz-Santana B."/>
            <person name="Ovrebo C."/>
            <person name="Racz N."/>
            <person name="Riley R."/>
            <person name="Savchenko A."/>
            <person name="Shiryaev A."/>
            <person name="Soop K."/>
            <person name="Spirin V."/>
            <person name="Szebenyi C."/>
            <person name="Tomsovsky M."/>
            <person name="Tulloss R.E."/>
            <person name="Uehling J."/>
            <person name="Grigoriev I.V."/>
            <person name="Vagvolgyi C."/>
            <person name="Papp T."/>
            <person name="Martin F.M."/>
            <person name="Miettinen O."/>
            <person name="Hibbett D.S."/>
            <person name="Nagy L.G."/>
        </authorList>
    </citation>
    <scope>NUCLEOTIDE SEQUENCE [LARGE SCALE GENOMIC DNA]</scope>
    <source>
        <strain evidence="13 14">FP101781</strain>
    </source>
</reference>
<comment type="similarity">
    <text evidence="8 9">Belongs to the class I-like SAM-binding methyltransferase superfamily. C5-methyltransferase family.</text>
</comment>
<dbReference type="InterPro" id="IPR001025">
    <property type="entry name" value="BAH_dom"/>
</dbReference>
<evidence type="ECO:0000256" key="11">
    <source>
        <dbReference type="SAM" id="MobiDB-lite"/>
    </source>
</evidence>
<dbReference type="InterPro" id="IPR022702">
    <property type="entry name" value="Cytosine_MeTrfase1_RFD"/>
</dbReference>
<dbReference type="EC" id="2.1.1.37" evidence="10"/>